<evidence type="ECO:0000313" key="3">
    <source>
        <dbReference type="EMBL" id="TKC00050.1"/>
    </source>
</evidence>
<dbReference type="InterPro" id="IPR050640">
    <property type="entry name" value="Bact_2-comp_sensor_kinase"/>
</dbReference>
<feature type="transmembrane region" description="Helical" evidence="1">
    <location>
        <begin position="39"/>
        <end position="60"/>
    </location>
</feature>
<organism evidence="3 4">
    <name type="scientific">Pedobacter cryotolerans</name>
    <dbReference type="NCBI Taxonomy" id="2571270"/>
    <lineage>
        <taxon>Bacteria</taxon>
        <taxon>Pseudomonadati</taxon>
        <taxon>Bacteroidota</taxon>
        <taxon>Sphingobacteriia</taxon>
        <taxon>Sphingobacteriales</taxon>
        <taxon>Sphingobacteriaceae</taxon>
        <taxon>Pedobacter</taxon>
    </lineage>
</organism>
<evidence type="ECO:0000256" key="1">
    <source>
        <dbReference type="SAM" id="Phobius"/>
    </source>
</evidence>
<feature type="transmembrane region" description="Helical" evidence="1">
    <location>
        <begin position="113"/>
        <end position="135"/>
    </location>
</feature>
<protein>
    <recommendedName>
        <fullName evidence="2">Signal transduction histidine kinase internal region domain-containing protein</fullName>
    </recommendedName>
</protein>
<reference evidence="3 4" key="1">
    <citation type="submission" date="2019-04" db="EMBL/GenBank/DDBJ databases">
        <title>Pedobacter sp. AR-2-6 sp. nov., isolated from Arctic soil.</title>
        <authorList>
            <person name="Dahal R.H."/>
            <person name="Kim D.-U."/>
        </authorList>
    </citation>
    <scope>NUCLEOTIDE SEQUENCE [LARGE SCALE GENOMIC DNA]</scope>
    <source>
        <strain evidence="3 4">AR-2-6</strain>
    </source>
</reference>
<proteinExistence type="predicted"/>
<feature type="domain" description="Signal transduction histidine kinase internal region" evidence="2">
    <location>
        <begin position="162"/>
        <end position="242"/>
    </location>
</feature>
<keyword evidence="1" id="KW-1133">Transmembrane helix</keyword>
<dbReference type="RefSeq" id="WP_136877213.1">
    <property type="nucleotide sequence ID" value="NZ_SWBO01000005.1"/>
</dbReference>
<dbReference type="AlphaFoldDB" id="A0A4U1C4B9"/>
<dbReference type="GO" id="GO:0016020">
    <property type="term" value="C:membrane"/>
    <property type="evidence" value="ECO:0007669"/>
    <property type="project" value="InterPro"/>
</dbReference>
<feature type="transmembrane region" description="Helical" evidence="1">
    <location>
        <begin position="72"/>
        <end position="93"/>
    </location>
</feature>
<gene>
    <name evidence="3" type="ORF">FA045_11465</name>
</gene>
<keyword evidence="1" id="KW-0812">Transmembrane</keyword>
<dbReference type="Proteomes" id="UP000310477">
    <property type="component" value="Unassembled WGS sequence"/>
</dbReference>
<keyword evidence="4" id="KW-1185">Reference proteome</keyword>
<dbReference type="Pfam" id="PF06580">
    <property type="entry name" value="His_kinase"/>
    <property type="match status" value="1"/>
</dbReference>
<name>A0A4U1C4B9_9SPHI</name>
<evidence type="ECO:0000259" key="2">
    <source>
        <dbReference type="Pfam" id="PF06580"/>
    </source>
</evidence>
<dbReference type="EMBL" id="SWBO01000005">
    <property type="protein sequence ID" value="TKC00050.1"/>
    <property type="molecule type" value="Genomic_DNA"/>
</dbReference>
<dbReference type="PANTHER" id="PTHR34220">
    <property type="entry name" value="SENSOR HISTIDINE KINASE YPDA"/>
    <property type="match status" value="1"/>
</dbReference>
<comment type="caution">
    <text evidence="3">The sequence shown here is derived from an EMBL/GenBank/DDBJ whole genome shotgun (WGS) entry which is preliminary data.</text>
</comment>
<keyword evidence="1" id="KW-0472">Membrane</keyword>
<accession>A0A4U1C4B9</accession>
<dbReference type="OrthoDB" id="9792992at2"/>
<dbReference type="InterPro" id="IPR010559">
    <property type="entry name" value="Sig_transdc_His_kin_internal"/>
</dbReference>
<sequence>MKTIKENSRLIKVHILCWIIYISYEVLVSRALSGRYSHFLYYLFFYFLNIILFYSHTFFVMQNSFRSVPATLLRFPFLLILEVGVYVGMSALFSHLLHELNARKEPLIFDWQVYISIIWRGLLFILFSTGYYFLISYVGKIKQQMREAIEMDRLKLELAKSQMDFLRSQINPHLLFNTLNFVKYAAKNQPDQADEAIIRLSEIMTFAMEKSNGSEGFIDLEQELKQLENIIRINQLRFNNSLHITYRIELDRKDILIPPVILLTLVENLFKHGDLSNKEHPGEIIVKGNVNGLEFCTSNISKSGKLYEHGHLNTGLRNMISRLELTYGKYHIFTYEQQGMYFKTRLFLYDI</sequence>
<dbReference type="PANTHER" id="PTHR34220:SF7">
    <property type="entry name" value="SENSOR HISTIDINE KINASE YPDA"/>
    <property type="match status" value="1"/>
</dbReference>
<evidence type="ECO:0000313" key="4">
    <source>
        <dbReference type="Proteomes" id="UP000310477"/>
    </source>
</evidence>
<dbReference type="GO" id="GO:0000155">
    <property type="term" value="F:phosphorelay sensor kinase activity"/>
    <property type="evidence" value="ECO:0007669"/>
    <property type="project" value="InterPro"/>
</dbReference>